<comment type="caution">
    <text evidence="1">The sequence shown here is derived from an EMBL/GenBank/DDBJ whole genome shotgun (WGS) entry which is preliminary data.</text>
</comment>
<accession>A0A8X6KUL2</accession>
<evidence type="ECO:0000313" key="2">
    <source>
        <dbReference type="Proteomes" id="UP000887116"/>
    </source>
</evidence>
<sequence length="102" mass="11505">MNSITYPPRIANSISLGNITWHRLPGVPASDSPSKSLPKLVGNSFHFDNRLPLGEKFMGRMESRSIGDPMNIWDLIKRSKNELISSLHDIHVSFFHSFGDLE</sequence>
<keyword evidence="2" id="KW-1185">Reference proteome</keyword>
<proteinExistence type="predicted"/>
<dbReference type="EMBL" id="BMAO01013234">
    <property type="protein sequence ID" value="GFQ87155.1"/>
    <property type="molecule type" value="Genomic_DNA"/>
</dbReference>
<organism evidence="1 2">
    <name type="scientific">Trichonephila clavata</name>
    <name type="common">Joro spider</name>
    <name type="synonym">Nephila clavata</name>
    <dbReference type="NCBI Taxonomy" id="2740835"/>
    <lineage>
        <taxon>Eukaryota</taxon>
        <taxon>Metazoa</taxon>
        <taxon>Ecdysozoa</taxon>
        <taxon>Arthropoda</taxon>
        <taxon>Chelicerata</taxon>
        <taxon>Arachnida</taxon>
        <taxon>Araneae</taxon>
        <taxon>Araneomorphae</taxon>
        <taxon>Entelegynae</taxon>
        <taxon>Araneoidea</taxon>
        <taxon>Nephilidae</taxon>
        <taxon>Trichonephila</taxon>
    </lineage>
</organism>
<name>A0A8X6KUL2_TRICU</name>
<gene>
    <name evidence="1" type="ORF">TNCT_711551</name>
</gene>
<protein>
    <submittedName>
        <fullName evidence="1">Uncharacterized protein</fullName>
    </submittedName>
</protein>
<evidence type="ECO:0000313" key="1">
    <source>
        <dbReference type="EMBL" id="GFQ87155.1"/>
    </source>
</evidence>
<dbReference type="Proteomes" id="UP000887116">
    <property type="component" value="Unassembled WGS sequence"/>
</dbReference>
<reference evidence="1" key="1">
    <citation type="submission" date="2020-07" db="EMBL/GenBank/DDBJ databases">
        <title>Multicomponent nature underlies the extraordinary mechanical properties of spider dragline silk.</title>
        <authorList>
            <person name="Kono N."/>
            <person name="Nakamura H."/>
            <person name="Mori M."/>
            <person name="Yoshida Y."/>
            <person name="Ohtoshi R."/>
            <person name="Malay A.D."/>
            <person name="Moran D.A.P."/>
            <person name="Tomita M."/>
            <person name="Numata K."/>
            <person name="Arakawa K."/>
        </authorList>
    </citation>
    <scope>NUCLEOTIDE SEQUENCE</scope>
</reference>
<dbReference type="AlphaFoldDB" id="A0A8X6KUL2"/>